<evidence type="ECO:0000256" key="1">
    <source>
        <dbReference type="SAM" id="Phobius"/>
    </source>
</evidence>
<protein>
    <submittedName>
        <fullName evidence="2">Inactive dipeptidyl peptidase 10</fullName>
    </submittedName>
</protein>
<reference evidence="2" key="1">
    <citation type="submission" date="2020-03" db="EMBL/GenBank/DDBJ databases">
        <title>Studies in the Genomics of Life Span.</title>
        <authorList>
            <person name="Glass D."/>
        </authorList>
    </citation>
    <scope>NUCLEOTIDE SEQUENCE</scope>
    <source>
        <strain evidence="2">LTLLF</strain>
        <tissue evidence="2">Muscle</tissue>
    </source>
</reference>
<evidence type="ECO:0000313" key="3">
    <source>
        <dbReference type="Proteomes" id="UP000710432"/>
    </source>
</evidence>
<organism evidence="2 3">
    <name type="scientific">Microtus ochrogaster</name>
    <name type="common">Prairie vole</name>
    <dbReference type="NCBI Taxonomy" id="79684"/>
    <lineage>
        <taxon>Eukaryota</taxon>
        <taxon>Metazoa</taxon>
        <taxon>Chordata</taxon>
        <taxon>Craniata</taxon>
        <taxon>Vertebrata</taxon>
        <taxon>Euteleostomi</taxon>
        <taxon>Mammalia</taxon>
        <taxon>Eutheria</taxon>
        <taxon>Euarchontoglires</taxon>
        <taxon>Glires</taxon>
        <taxon>Rodentia</taxon>
        <taxon>Myomorpha</taxon>
        <taxon>Muroidea</taxon>
        <taxon>Cricetidae</taxon>
        <taxon>Arvicolinae</taxon>
        <taxon>Microtus</taxon>
    </lineage>
</organism>
<feature type="non-terminal residue" evidence="2">
    <location>
        <position position="1"/>
    </location>
</feature>
<dbReference type="AlphaFoldDB" id="A0A8J6FW83"/>
<sequence length="72" mass="7883">ELGSNSPPQRNWKGIAIALLVILVVCSLITMSVILLTPDELTNSSETRLSLEELLGKGFGLHNPEARWINGR</sequence>
<name>A0A8J6FW83_MICOH</name>
<dbReference type="EMBL" id="JAATJU010027499">
    <property type="protein sequence ID" value="KAH0500444.1"/>
    <property type="molecule type" value="Genomic_DNA"/>
</dbReference>
<keyword evidence="1" id="KW-1133">Transmembrane helix</keyword>
<keyword evidence="1" id="KW-0812">Transmembrane</keyword>
<feature type="transmembrane region" description="Helical" evidence="1">
    <location>
        <begin position="15"/>
        <end position="36"/>
    </location>
</feature>
<accession>A0A8J6FW83</accession>
<gene>
    <name evidence="2" type="ORF">LTLLF_201330</name>
</gene>
<comment type="caution">
    <text evidence="2">The sequence shown here is derived from an EMBL/GenBank/DDBJ whole genome shotgun (WGS) entry which is preliminary data.</text>
</comment>
<dbReference type="Proteomes" id="UP000710432">
    <property type="component" value="Unassembled WGS sequence"/>
</dbReference>
<keyword evidence="1" id="KW-0472">Membrane</keyword>
<evidence type="ECO:0000313" key="2">
    <source>
        <dbReference type="EMBL" id="KAH0500444.1"/>
    </source>
</evidence>
<proteinExistence type="predicted"/>